<evidence type="ECO:0000256" key="1">
    <source>
        <dbReference type="SAM" id="MobiDB-lite"/>
    </source>
</evidence>
<feature type="compositionally biased region" description="Basic and acidic residues" evidence="1">
    <location>
        <begin position="15"/>
        <end position="25"/>
    </location>
</feature>
<organism evidence="2 3">
    <name type="scientific">Berkelbacteria bacterium GW2011_GWA2_46_7</name>
    <dbReference type="NCBI Taxonomy" id="1618335"/>
    <lineage>
        <taxon>Bacteria</taxon>
        <taxon>Candidatus Berkelbacteria</taxon>
    </lineage>
</organism>
<dbReference type="EMBL" id="LCMV01000024">
    <property type="protein sequence ID" value="KKU43475.1"/>
    <property type="molecule type" value="Genomic_DNA"/>
</dbReference>
<gene>
    <name evidence="2" type="ORF">UX60_C0024G0003</name>
</gene>
<evidence type="ECO:0000313" key="3">
    <source>
        <dbReference type="Proteomes" id="UP000034487"/>
    </source>
</evidence>
<comment type="caution">
    <text evidence="2">The sequence shown here is derived from an EMBL/GenBank/DDBJ whole genome shotgun (WGS) entry which is preliminary data.</text>
</comment>
<evidence type="ECO:0000313" key="2">
    <source>
        <dbReference type="EMBL" id="KKU43475.1"/>
    </source>
</evidence>
<feature type="region of interest" description="Disordered" evidence="1">
    <location>
        <begin position="1"/>
        <end position="61"/>
    </location>
</feature>
<reference evidence="2 3" key="1">
    <citation type="journal article" date="2015" name="Nature">
        <title>rRNA introns, odd ribosomes, and small enigmatic genomes across a large radiation of phyla.</title>
        <authorList>
            <person name="Brown C.T."/>
            <person name="Hug L.A."/>
            <person name="Thomas B.C."/>
            <person name="Sharon I."/>
            <person name="Castelle C.J."/>
            <person name="Singh A."/>
            <person name="Wilkins M.J."/>
            <person name="Williams K.H."/>
            <person name="Banfield J.F."/>
        </authorList>
    </citation>
    <scope>NUCLEOTIDE SEQUENCE [LARGE SCALE GENOMIC DNA]</scope>
</reference>
<accession>A0A0G1TDG8</accession>
<sequence>MDESIQKQPAPNISSRDDIRRREKVGFVPPVDKPVDQVLRSGSLDDVLRSPKKADHDKEES</sequence>
<feature type="compositionally biased region" description="Polar residues" evidence="1">
    <location>
        <begin position="1"/>
        <end position="14"/>
    </location>
</feature>
<proteinExistence type="predicted"/>
<name>A0A0G1TDG8_9BACT</name>
<dbReference type="Proteomes" id="UP000034487">
    <property type="component" value="Unassembled WGS sequence"/>
</dbReference>
<protein>
    <submittedName>
        <fullName evidence="2">Uncharacterized protein</fullName>
    </submittedName>
</protein>
<dbReference type="AlphaFoldDB" id="A0A0G1TDG8"/>
<feature type="compositionally biased region" description="Basic and acidic residues" evidence="1">
    <location>
        <begin position="46"/>
        <end position="61"/>
    </location>
</feature>